<dbReference type="NCBIfam" id="TIGR02046">
    <property type="entry name" value="sdhC_b558_fam"/>
    <property type="match status" value="1"/>
</dbReference>
<evidence type="ECO:0000256" key="6">
    <source>
        <dbReference type="ARBA" id="ARBA00023004"/>
    </source>
</evidence>
<comment type="caution">
    <text evidence="9">The sequence shown here is derived from an EMBL/GenBank/DDBJ whole genome shotgun (WGS) entry which is preliminary data.</text>
</comment>
<dbReference type="CDD" id="cd03498">
    <property type="entry name" value="SQR_TypeB_2_TM"/>
    <property type="match status" value="1"/>
</dbReference>
<dbReference type="RefSeq" id="WP_135527612.1">
    <property type="nucleotide sequence ID" value="NZ_SRLH01000010.1"/>
</dbReference>
<dbReference type="InterPro" id="IPR034804">
    <property type="entry name" value="SQR/QFR_C/D"/>
</dbReference>
<protein>
    <submittedName>
        <fullName evidence="9">Succinate dehydrogenase cytochrome b subunit</fullName>
    </submittedName>
</protein>
<dbReference type="InterPro" id="IPR011138">
    <property type="entry name" value="Cytochrome_b-558"/>
</dbReference>
<organism evidence="9 10">
    <name type="scientific">Flavobacterium humi</name>
    <dbReference type="NCBI Taxonomy" id="2562683"/>
    <lineage>
        <taxon>Bacteria</taxon>
        <taxon>Pseudomonadati</taxon>
        <taxon>Bacteroidota</taxon>
        <taxon>Flavobacteriia</taxon>
        <taxon>Flavobacteriales</taxon>
        <taxon>Flavobacteriaceae</taxon>
        <taxon>Flavobacterium</taxon>
    </lineage>
</organism>
<dbReference type="Pfam" id="PF01127">
    <property type="entry name" value="Sdh_cyt"/>
    <property type="match status" value="1"/>
</dbReference>
<evidence type="ECO:0000256" key="7">
    <source>
        <dbReference type="ARBA" id="ARBA00023136"/>
    </source>
</evidence>
<evidence type="ECO:0000256" key="8">
    <source>
        <dbReference type="SAM" id="Phobius"/>
    </source>
</evidence>
<evidence type="ECO:0000256" key="2">
    <source>
        <dbReference type="ARBA" id="ARBA00022617"/>
    </source>
</evidence>
<keyword evidence="3 8" id="KW-0812">Transmembrane</keyword>
<accession>A0A4Z0L2Z3</accession>
<gene>
    <name evidence="9" type="ORF">E4635_15465</name>
</gene>
<keyword evidence="10" id="KW-1185">Reference proteome</keyword>
<keyword evidence="2" id="KW-0349">Heme</keyword>
<comment type="subcellular location">
    <subcellularLocation>
        <location evidence="1">Membrane</location>
    </subcellularLocation>
</comment>
<evidence type="ECO:0000256" key="4">
    <source>
        <dbReference type="ARBA" id="ARBA00022723"/>
    </source>
</evidence>
<dbReference type="GO" id="GO:0016020">
    <property type="term" value="C:membrane"/>
    <property type="evidence" value="ECO:0007669"/>
    <property type="project" value="UniProtKB-SubCell"/>
</dbReference>
<dbReference type="InterPro" id="IPR000701">
    <property type="entry name" value="SuccDH_FuR_B_TM-su"/>
</dbReference>
<evidence type="ECO:0000256" key="5">
    <source>
        <dbReference type="ARBA" id="ARBA00022989"/>
    </source>
</evidence>
<feature type="transmembrane region" description="Helical" evidence="8">
    <location>
        <begin position="65"/>
        <end position="82"/>
    </location>
</feature>
<feature type="transmembrane region" description="Helical" evidence="8">
    <location>
        <begin position="160"/>
        <end position="180"/>
    </location>
</feature>
<evidence type="ECO:0000313" key="10">
    <source>
        <dbReference type="Proteomes" id="UP000297407"/>
    </source>
</evidence>
<dbReference type="SUPFAM" id="SSF81343">
    <property type="entry name" value="Fumarate reductase respiratory complex transmembrane subunits"/>
    <property type="match status" value="1"/>
</dbReference>
<dbReference type="OrthoDB" id="9802842at2"/>
<evidence type="ECO:0000256" key="1">
    <source>
        <dbReference type="ARBA" id="ARBA00004370"/>
    </source>
</evidence>
<dbReference type="AlphaFoldDB" id="A0A4Z0L2Z3"/>
<keyword evidence="5 8" id="KW-1133">Transmembrane helix</keyword>
<proteinExistence type="predicted"/>
<dbReference type="Gene3D" id="1.20.1300.10">
    <property type="entry name" value="Fumarate reductase/succinate dehydrogenase, transmembrane subunit"/>
    <property type="match status" value="1"/>
</dbReference>
<dbReference type="EMBL" id="SRLH01000010">
    <property type="protein sequence ID" value="TGD56579.1"/>
    <property type="molecule type" value="Genomic_DNA"/>
</dbReference>
<dbReference type="GO" id="GO:0046872">
    <property type="term" value="F:metal ion binding"/>
    <property type="evidence" value="ECO:0007669"/>
    <property type="project" value="UniProtKB-KW"/>
</dbReference>
<dbReference type="Proteomes" id="UP000297407">
    <property type="component" value="Unassembled WGS sequence"/>
</dbReference>
<keyword evidence="4" id="KW-0479">Metal-binding</keyword>
<evidence type="ECO:0000313" key="9">
    <source>
        <dbReference type="EMBL" id="TGD56579.1"/>
    </source>
</evidence>
<feature type="transmembrane region" description="Helical" evidence="8">
    <location>
        <begin position="103"/>
        <end position="124"/>
    </location>
</feature>
<sequence>MTKKQFMTSSVLRKTAMALSGVFLITFLCLHITLNMTSVISGDLFNEVSHFMGYNPLVQYIGQPILAFGVFFHFFMGFVLEIQNKRARPVAYAYNSPGANSSWSSRNMIISGLVILTYLSLHWYDFWFQELHYKFVAFNTPDPNRYYGELVHKFKSPVRTALYCCAFVLLGFHLWHGFYSSMQSVGFSNKYSRAFAKFGRIFAIAVSAGFIFIALFHHFVSARTV</sequence>
<evidence type="ECO:0000256" key="3">
    <source>
        <dbReference type="ARBA" id="ARBA00022692"/>
    </source>
</evidence>
<keyword evidence="7 8" id="KW-0472">Membrane</keyword>
<keyword evidence="6" id="KW-0408">Iron</keyword>
<name>A0A4Z0L2Z3_9FLAO</name>
<reference evidence="9 10" key="1">
    <citation type="submission" date="2019-04" db="EMBL/GenBank/DDBJ databases">
        <title>Flavobacterium sp. strain DS2-A Genome sequencing and assembly.</title>
        <authorList>
            <person name="Kim I."/>
        </authorList>
    </citation>
    <scope>NUCLEOTIDE SEQUENCE [LARGE SCALE GENOMIC DNA]</scope>
    <source>
        <strain evidence="9 10">DS2-A</strain>
    </source>
</reference>
<feature type="transmembrane region" description="Helical" evidence="8">
    <location>
        <begin position="201"/>
        <end position="220"/>
    </location>
</feature>